<dbReference type="RefSeq" id="WP_408126667.1">
    <property type="nucleotide sequence ID" value="NZ_JBFNFH010000011.1"/>
</dbReference>
<gene>
    <name evidence="2" type="ORF">ABGF40_05265</name>
</gene>
<evidence type="ECO:0000313" key="2">
    <source>
        <dbReference type="EMBL" id="MFM1525079.1"/>
    </source>
</evidence>
<keyword evidence="1" id="KW-1133">Transmembrane helix</keyword>
<keyword evidence="1" id="KW-0812">Transmembrane</keyword>
<reference evidence="2 3" key="1">
    <citation type="journal article" date="2024" name="Front. Microbiol.">
        <title>Pangenomic and biochemical analyses of Helcococcus ovis reveal widespread tetracycline resistance and a novel bacterial species, Helcococcus bovis.</title>
        <authorList>
            <person name="Cunha F."/>
            <person name="Zhai Y."/>
            <person name="Casaro S."/>
            <person name="Jones K.L."/>
            <person name="Hernandez M."/>
            <person name="Bisinotto R.S."/>
            <person name="Kariyawasam S."/>
            <person name="Brown M.B."/>
            <person name="Phillips A."/>
            <person name="Jeong K.C."/>
            <person name="Galvao K.N."/>
        </authorList>
    </citation>
    <scope>NUCLEOTIDE SEQUENCE [LARGE SCALE GENOMIC DNA]</scope>
    <source>
        <strain evidence="2 3">KG197</strain>
    </source>
</reference>
<accession>A0ABW9F745</accession>
<keyword evidence="1" id="KW-0472">Membrane</keyword>
<protein>
    <submittedName>
        <fullName evidence="2">AtpZ/AtpI family protein</fullName>
    </submittedName>
</protein>
<feature type="transmembrane region" description="Helical" evidence="1">
    <location>
        <begin position="6"/>
        <end position="24"/>
    </location>
</feature>
<evidence type="ECO:0000256" key="1">
    <source>
        <dbReference type="SAM" id="Phobius"/>
    </source>
</evidence>
<keyword evidence="3" id="KW-1185">Reference proteome</keyword>
<dbReference type="InterPro" id="IPR032820">
    <property type="entry name" value="ATPase_put"/>
</dbReference>
<dbReference type="Pfam" id="PF09527">
    <property type="entry name" value="ATPase_gene1"/>
    <property type="match status" value="1"/>
</dbReference>
<sequence length="74" mass="8338">MKNLVLITQLAITMSVPIILGLLIGNYIDKRVGTKWIFLIILLIMGVASGFINSYKLIMSLNSTEKGEKERDRK</sequence>
<proteinExistence type="predicted"/>
<comment type="caution">
    <text evidence="2">The sequence shown here is derived from an EMBL/GenBank/DDBJ whole genome shotgun (WGS) entry which is preliminary data.</text>
</comment>
<evidence type="ECO:0000313" key="3">
    <source>
        <dbReference type="Proteomes" id="UP001629536"/>
    </source>
</evidence>
<dbReference type="EMBL" id="JBFNFH010000011">
    <property type="protein sequence ID" value="MFM1525079.1"/>
    <property type="molecule type" value="Genomic_DNA"/>
</dbReference>
<dbReference type="Proteomes" id="UP001629536">
    <property type="component" value="Unassembled WGS sequence"/>
</dbReference>
<feature type="transmembrane region" description="Helical" evidence="1">
    <location>
        <begin position="36"/>
        <end position="55"/>
    </location>
</feature>
<name>A0ABW9F745_9FIRM</name>
<organism evidence="2 3">
    <name type="scientific">Helcococcus bovis</name>
    <dbReference type="NCBI Taxonomy" id="3153252"/>
    <lineage>
        <taxon>Bacteria</taxon>
        <taxon>Bacillati</taxon>
        <taxon>Bacillota</taxon>
        <taxon>Tissierellia</taxon>
        <taxon>Tissierellales</taxon>
        <taxon>Peptoniphilaceae</taxon>
        <taxon>Helcococcus</taxon>
    </lineage>
</organism>